<dbReference type="GO" id="GO:0030288">
    <property type="term" value="C:outer membrane-bounded periplasmic space"/>
    <property type="evidence" value="ECO:0007669"/>
    <property type="project" value="TreeGrafter"/>
</dbReference>
<dbReference type="KEGG" id="etr:ETAE_0270"/>
<evidence type="ECO:0000256" key="4">
    <source>
        <dbReference type="ARBA" id="ARBA00022729"/>
    </source>
</evidence>
<feature type="domain" description="Solute-binding protein family 5" evidence="5">
    <location>
        <begin position="104"/>
        <end position="483"/>
    </location>
</feature>
<evidence type="ECO:0000256" key="2">
    <source>
        <dbReference type="ARBA" id="ARBA00005695"/>
    </source>
</evidence>
<dbReference type="Gene3D" id="3.90.76.10">
    <property type="entry name" value="Dipeptide-binding Protein, Domain 1"/>
    <property type="match status" value="1"/>
</dbReference>
<dbReference type="GO" id="GO:0015833">
    <property type="term" value="P:peptide transport"/>
    <property type="evidence" value="ECO:0007669"/>
    <property type="project" value="TreeGrafter"/>
</dbReference>
<dbReference type="PANTHER" id="PTHR30290:SF10">
    <property type="entry name" value="PERIPLASMIC OLIGOPEPTIDE-BINDING PROTEIN-RELATED"/>
    <property type="match status" value="1"/>
</dbReference>
<dbReference type="PIRSF" id="PIRSF002741">
    <property type="entry name" value="MppA"/>
    <property type="match status" value="1"/>
</dbReference>
<comment type="similarity">
    <text evidence="2">Belongs to the bacterial solute-binding protein 5 family.</text>
</comment>
<organism evidence="6 7">
    <name type="scientific">Edwardsiella piscicida</name>
    <dbReference type="NCBI Taxonomy" id="1263550"/>
    <lineage>
        <taxon>Bacteria</taxon>
        <taxon>Pseudomonadati</taxon>
        <taxon>Pseudomonadota</taxon>
        <taxon>Gammaproteobacteria</taxon>
        <taxon>Enterobacterales</taxon>
        <taxon>Hafniaceae</taxon>
        <taxon>Edwardsiella</taxon>
    </lineage>
</organism>
<evidence type="ECO:0000259" key="5">
    <source>
        <dbReference type="Pfam" id="PF00496"/>
    </source>
</evidence>
<dbReference type="Gene3D" id="3.40.190.10">
    <property type="entry name" value="Periplasmic binding protein-like II"/>
    <property type="match status" value="1"/>
</dbReference>
<sequence>MPLFALCMASFAVLMSSTLVMEGNDMKIKYNLFFGFGVFMFSLGAPLAAEVPPGVSLAAAQTLTRNNGSEPASLDPHRSESDVEFNILRDFFEGLLTLDGEGHLRPGLAARWQHSEAGRVWTFSLRPDLRWSNGEALTAQDLVFSWRRLIDPATASPYATFLVNMGIKNAAAIQEGALPPSALGVAAPDARTLRVTLDQPLSTFLPMMVHPTLVPLNPRVLARYGDKWTQPGHFVGNGAYTLKQWVINERLVGERNPHYWDDAHTVIHQVVYLPIVSETAGVNRYRAGELDMTPLPSALFASLKQSLGEQVQIFPKLGTYYYHFNTRRAPFDDVRVRQALNLGLDKEIIAQKVLGQGQRPAWLFGSDDIGGMALRAPDYARWPRETRLARAKALLAEAGFGPGNPLRFTLLYNTSEGHQRIAIAAASMWKKNLGVEATLNNQEWKSMLDTMRSGHFDVVRNAWVADYDDPAAMLNTFRSGDSNNTPQYSNPRFDAVLAQASASQDPAARQRLFQQAEALLAEDVPTIPLYHYVSVRLVKPYVGGYQPGNMDYLYSKDMYIRAH</sequence>
<protein>
    <recommendedName>
        <fullName evidence="5">Solute-binding protein family 5 domain-containing protein</fullName>
    </recommendedName>
</protein>
<dbReference type="AlphaFoldDB" id="A0AAU8P436"/>
<keyword evidence="3" id="KW-0813">Transport</keyword>
<name>A0AAU8P436_EDWPI</name>
<comment type="subcellular location">
    <subcellularLocation>
        <location evidence="1">Cell envelope</location>
    </subcellularLocation>
</comment>
<evidence type="ECO:0000313" key="6">
    <source>
        <dbReference type="EMBL" id="ACY83117.1"/>
    </source>
</evidence>
<gene>
    <name evidence="6" type="ordered locus">ETAE_0270</name>
</gene>
<dbReference type="Proteomes" id="UP000002634">
    <property type="component" value="Chromosome"/>
</dbReference>
<reference evidence="6 7" key="1">
    <citation type="journal article" date="2009" name="PLoS ONE">
        <title>Genome sequence of the versatile fish pathogen Edwardsiella tarda provides insights into its adaptation to broad host ranges and intracellular niches.</title>
        <authorList>
            <person name="Wang Q."/>
            <person name="Yang M."/>
            <person name="Xiao J."/>
            <person name="Wu H."/>
            <person name="Wang X."/>
            <person name="Lv Y."/>
            <person name="Xu L."/>
            <person name="Zheng H."/>
            <person name="Wang S."/>
            <person name="Zhao G."/>
            <person name="Liu Q."/>
            <person name="Zhang Y."/>
        </authorList>
    </citation>
    <scope>NUCLEOTIDE SEQUENCE [LARGE SCALE GENOMIC DNA]</scope>
    <source>
        <strain evidence="7">EIB202 / CCTCC M208068</strain>
    </source>
</reference>
<evidence type="ECO:0000256" key="3">
    <source>
        <dbReference type="ARBA" id="ARBA00022448"/>
    </source>
</evidence>
<dbReference type="PANTHER" id="PTHR30290">
    <property type="entry name" value="PERIPLASMIC BINDING COMPONENT OF ABC TRANSPORTER"/>
    <property type="match status" value="1"/>
</dbReference>
<dbReference type="GO" id="GO:1904680">
    <property type="term" value="F:peptide transmembrane transporter activity"/>
    <property type="evidence" value="ECO:0007669"/>
    <property type="project" value="TreeGrafter"/>
</dbReference>
<dbReference type="Pfam" id="PF00496">
    <property type="entry name" value="SBP_bac_5"/>
    <property type="match status" value="1"/>
</dbReference>
<dbReference type="EMBL" id="CP001135">
    <property type="protein sequence ID" value="ACY83117.1"/>
    <property type="molecule type" value="Genomic_DNA"/>
</dbReference>
<dbReference type="FunFam" id="3.90.76.10:FF:000001">
    <property type="entry name" value="Oligopeptide ABC transporter substrate-binding protein"/>
    <property type="match status" value="1"/>
</dbReference>
<dbReference type="InterPro" id="IPR039424">
    <property type="entry name" value="SBP_5"/>
</dbReference>
<dbReference type="InterPro" id="IPR030678">
    <property type="entry name" value="Peptide/Ni-bd"/>
</dbReference>
<keyword evidence="7" id="KW-1185">Reference proteome</keyword>
<dbReference type="InterPro" id="IPR000914">
    <property type="entry name" value="SBP_5_dom"/>
</dbReference>
<dbReference type="CDD" id="cd08504">
    <property type="entry name" value="PBP2_OppA"/>
    <property type="match status" value="1"/>
</dbReference>
<evidence type="ECO:0000313" key="7">
    <source>
        <dbReference type="Proteomes" id="UP000002634"/>
    </source>
</evidence>
<dbReference type="FunFam" id="3.10.105.10:FF:000001">
    <property type="entry name" value="Oligopeptide ABC transporter, oligopeptide-binding protein"/>
    <property type="match status" value="1"/>
</dbReference>
<proteinExistence type="inferred from homology"/>
<keyword evidence="4" id="KW-0732">Signal</keyword>
<accession>A0AAU8P436</accession>
<dbReference type="Gene3D" id="3.10.105.10">
    <property type="entry name" value="Dipeptide-binding Protein, Domain 3"/>
    <property type="match status" value="1"/>
</dbReference>
<dbReference type="GO" id="GO:0043190">
    <property type="term" value="C:ATP-binding cassette (ABC) transporter complex"/>
    <property type="evidence" value="ECO:0007669"/>
    <property type="project" value="InterPro"/>
</dbReference>
<dbReference type="SUPFAM" id="SSF53850">
    <property type="entry name" value="Periplasmic binding protein-like II"/>
    <property type="match status" value="1"/>
</dbReference>
<evidence type="ECO:0000256" key="1">
    <source>
        <dbReference type="ARBA" id="ARBA00004196"/>
    </source>
</evidence>